<sequence length="191" mass="21911">MTMIYHYTIGSKLTPIMEDGFIRTSPLKPDNGETPVVWLSSNENFELSARKMAFIPSTQQQRLLTVFEMLKMAGGLVRYVFDKEQINAISWAEAQLSIGMSKNKRGLLLKRSRMVGSKPKEWWVVPKSVSLSQAMRVEVCDEVDSNGKFIWKDIEAKNIQRNQQQHIVSMTVDQLQKTVSLDMNKAWRNAN</sequence>
<accession>A0AAD3ZWQ4</accession>
<dbReference type="AlphaFoldDB" id="A0AAD3ZWQ4"/>
<evidence type="ECO:0000313" key="2">
    <source>
        <dbReference type="Proteomes" id="UP000480943"/>
    </source>
</evidence>
<name>A0AAD3ZWQ4_PHODD</name>
<evidence type="ECO:0000313" key="1">
    <source>
        <dbReference type="EMBL" id="KAB1185698.1"/>
    </source>
</evidence>
<organism evidence="1 2">
    <name type="scientific">Photobacterium damselae subsp. damselae</name>
    <name type="common">Listonella damsela</name>
    <dbReference type="NCBI Taxonomy" id="85581"/>
    <lineage>
        <taxon>Bacteria</taxon>
        <taxon>Pseudomonadati</taxon>
        <taxon>Pseudomonadota</taxon>
        <taxon>Gammaproteobacteria</taxon>
        <taxon>Vibrionales</taxon>
        <taxon>Vibrionaceae</taxon>
        <taxon>Photobacterium</taxon>
    </lineage>
</organism>
<dbReference type="Proteomes" id="UP000480943">
    <property type="component" value="Unassembled WGS sequence"/>
</dbReference>
<gene>
    <name evidence="1" type="ORF">F6450_00985</name>
</gene>
<reference evidence="1 2" key="1">
    <citation type="submission" date="2019-09" db="EMBL/GenBank/DDBJ databases">
        <title>Photobacterium damselae subsp. damselae CDC-2227-81, a human clinical isolate.</title>
        <authorList>
            <person name="Osorio C.R."/>
        </authorList>
    </citation>
    <scope>NUCLEOTIDE SEQUENCE [LARGE SCALE GENOMIC DNA]</scope>
    <source>
        <strain evidence="1 2">CDC-2227-81</strain>
    </source>
</reference>
<dbReference type="RefSeq" id="WP_106340362.1">
    <property type="nucleotide sequence ID" value="NZ_PVXI01000106.1"/>
</dbReference>
<protein>
    <submittedName>
        <fullName evidence="1">Uncharacterized protein</fullName>
    </submittedName>
</protein>
<proteinExistence type="predicted"/>
<comment type="caution">
    <text evidence="1">The sequence shown here is derived from an EMBL/GenBank/DDBJ whole genome shotgun (WGS) entry which is preliminary data.</text>
</comment>
<dbReference type="EMBL" id="VZUQ01000014">
    <property type="protein sequence ID" value="KAB1185698.1"/>
    <property type="molecule type" value="Genomic_DNA"/>
</dbReference>